<dbReference type="Proteomes" id="UP000460318">
    <property type="component" value="Unassembled WGS sequence"/>
</dbReference>
<dbReference type="RefSeq" id="WP_160500989.1">
    <property type="nucleotide sequence ID" value="NZ_WUBI01000007.1"/>
</dbReference>
<organism evidence="1 2">
    <name type="scientific">Paenibacillus dendrobii</name>
    <dbReference type="NCBI Taxonomy" id="2691084"/>
    <lineage>
        <taxon>Bacteria</taxon>
        <taxon>Bacillati</taxon>
        <taxon>Bacillota</taxon>
        <taxon>Bacilli</taxon>
        <taxon>Bacillales</taxon>
        <taxon>Paenibacillaceae</taxon>
        <taxon>Paenibacillus</taxon>
    </lineage>
</organism>
<dbReference type="EMBL" id="WUBI01000007">
    <property type="protein sequence ID" value="MWV47398.1"/>
    <property type="molecule type" value="Genomic_DNA"/>
</dbReference>
<sequence>MRKNSKMYGAALLGALCILIIISISFNVYQYKTLNSERNNYNNLSENYMKNHELTFSNVFALMGNTEIMEYIKTPDHVSEVIEGILTSDLYYLASSNFITGTKLPNKSTSTLNTRYLIENGYLAELKSYRTYLSTKQDGPYEDFNQISLVMKDLQTISSWLKNKYENHDYAFYNDRDFYREVYKDLQSNIKKHYFSGFNTENT</sequence>
<keyword evidence="2" id="KW-1185">Reference proteome</keyword>
<gene>
    <name evidence="1" type="ORF">GRF59_27760</name>
</gene>
<name>A0A7X3IPP5_9BACL</name>
<reference evidence="1 2" key="1">
    <citation type="submission" date="2019-12" db="EMBL/GenBank/DDBJ databases">
        <title>Paenibacillus sp. nov., an endophytic bacterium isolated from the stem of Dendrobium.</title>
        <authorList>
            <person name="Zhao R."/>
        </authorList>
    </citation>
    <scope>NUCLEOTIDE SEQUENCE [LARGE SCALE GENOMIC DNA]</scope>
    <source>
        <strain evidence="1 2">HJL G12</strain>
    </source>
</reference>
<evidence type="ECO:0000313" key="2">
    <source>
        <dbReference type="Proteomes" id="UP000460318"/>
    </source>
</evidence>
<dbReference type="AlphaFoldDB" id="A0A7X3IPP5"/>
<accession>A0A7X3IPP5</accession>
<protein>
    <submittedName>
        <fullName evidence="1">Uncharacterized protein</fullName>
    </submittedName>
</protein>
<comment type="caution">
    <text evidence="1">The sequence shown here is derived from an EMBL/GenBank/DDBJ whole genome shotgun (WGS) entry which is preliminary data.</text>
</comment>
<evidence type="ECO:0000313" key="1">
    <source>
        <dbReference type="EMBL" id="MWV47398.1"/>
    </source>
</evidence>
<proteinExistence type="predicted"/>